<comment type="caution">
    <text evidence="2">The sequence shown here is derived from an EMBL/GenBank/DDBJ whole genome shotgun (WGS) entry which is preliminary data.</text>
</comment>
<accession>A0ABT8W6I7</accession>
<dbReference type="InterPro" id="IPR036812">
    <property type="entry name" value="NAD(P)_OxRdtase_dom_sf"/>
</dbReference>
<dbReference type="PANTHER" id="PTHR42686">
    <property type="entry name" value="GH17980P-RELATED"/>
    <property type="match status" value="1"/>
</dbReference>
<dbReference type="Gene3D" id="3.20.20.100">
    <property type="entry name" value="NADP-dependent oxidoreductase domain"/>
    <property type="match status" value="1"/>
</dbReference>
<gene>
    <name evidence="2" type="ORF">Q4Q35_02810</name>
</gene>
<dbReference type="CDD" id="cd19163">
    <property type="entry name" value="AKR_galDH"/>
    <property type="match status" value="1"/>
</dbReference>
<dbReference type="SUPFAM" id="SSF51430">
    <property type="entry name" value="NAD(P)-linked oxidoreductase"/>
    <property type="match status" value="1"/>
</dbReference>
<dbReference type="InterPro" id="IPR020471">
    <property type="entry name" value="AKR"/>
</dbReference>
<organism evidence="2 3">
    <name type="scientific">Flavivirga aquimarina</name>
    <dbReference type="NCBI Taxonomy" id="2027862"/>
    <lineage>
        <taxon>Bacteria</taxon>
        <taxon>Pseudomonadati</taxon>
        <taxon>Bacteroidota</taxon>
        <taxon>Flavobacteriia</taxon>
        <taxon>Flavobacteriales</taxon>
        <taxon>Flavobacteriaceae</taxon>
        <taxon>Flavivirga</taxon>
    </lineage>
</organism>
<evidence type="ECO:0000313" key="3">
    <source>
        <dbReference type="Proteomes" id="UP001176883"/>
    </source>
</evidence>
<name>A0ABT8W6I7_9FLAO</name>
<keyword evidence="3" id="KW-1185">Reference proteome</keyword>
<dbReference type="Proteomes" id="UP001176883">
    <property type="component" value="Unassembled WGS sequence"/>
</dbReference>
<sequence>MNYNTLGETGIIVSELGFGASGIGGMFGKTTKSEALRTIHQAFNRGINYFDTSPAYGRHNSSFGPLTSEIILGKGLETINRSEIILSSKAGKTASLPPKFNFKYDSIINSVESSLKRLKTDYIDMVFLHDIEYDEGKHLDIAMNEGLKALSQLKKDGKIRFYGVSCYPIELLHKVIENYDMDVILIHNHYTLINDLLLELISKIKNKGIGLINASPFASGLLTQKGPPDWYPIAQTELSVVKQATDFCIKNGISIEKIALQFSLRNSKIPTTLFSCTHEKTLNQNIDWIEAPIDMLMMEKIYSILEPLRNKDFDFGAFNR</sequence>
<proteinExistence type="predicted"/>
<evidence type="ECO:0000259" key="1">
    <source>
        <dbReference type="Pfam" id="PF00248"/>
    </source>
</evidence>
<protein>
    <submittedName>
        <fullName evidence="2">Aldo/keto reductase</fullName>
    </submittedName>
</protein>
<feature type="domain" description="NADP-dependent oxidoreductase" evidence="1">
    <location>
        <begin position="15"/>
        <end position="305"/>
    </location>
</feature>
<dbReference type="InterPro" id="IPR044479">
    <property type="entry name" value="LGALDH-like"/>
</dbReference>
<dbReference type="PANTHER" id="PTHR42686:SF1">
    <property type="entry name" value="GH17980P-RELATED"/>
    <property type="match status" value="1"/>
</dbReference>
<dbReference type="InterPro" id="IPR023210">
    <property type="entry name" value="NADP_OxRdtase_dom"/>
</dbReference>
<reference evidence="2" key="1">
    <citation type="submission" date="2023-07" db="EMBL/GenBank/DDBJ databases">
        <title>Two novel species in the genus Flavivirga.</title>
        <authorList>
            <person name="Kwon K."/>
        </authorList>
    </citation>
    <scope>NUCLEOTIDE SEQUENCE</scope>
    <source>
        <strain evidence="2">KCTC 52353</strain>
    </source>
</reference>
<dbReference type="EMBL" id="JAUOEK010000045">
    <property type="protein sequence ID" value="MDO5968729.1"/>
    <property type="molecule type" value="Genomic_DNA"/>
</dbReference>
<evidence type="ECO:0000313" key="2">
    <source>
        <dbReference type="EMBL" id="MDO5968729.1"/>
    </source>
</evidence>
<dbReference type="RefSeq" id="WP_303276409.1">
    <property type="nucleotide sequence ID" value="NZ_JAUOEK010000045.1"/>
</dbReference>
<dbReference type="Pfam" id="PF00248">
    <property type="entry name" value="Aldo_ket_red"/>
    <property type="match status" value="1"/>
</dbReference>